<gene>
    <name evidence="1" type="ORF">L484_014737</name>
</gene>
<accession>W9QEL1</accession>
<sequence length="104" mass="11754">METQLKDMKTRLFKRDSELQKANSIIFSLHRAIAALQEELADCRESLKNRTSELCTSWGRRLQASIHNTAAVCMNANAAALLSYSDDNAWILTAKRDRGRLRGS</sequence>
<keyword evidence="2" id="KW-1185">Reference proteome</keyword>
<protein>
    <submittedName>
        <fullName evidence="1">Uncharacterized protein</fullName>
    </submittedName>
</protein>
<organism evidence="1 2">
    <name type="scientific">Morus notabilis</name>
    <dbReference type="NCBI Taxonomy" id="981085"/>
    <lineage>
        <taxon>Eukaryota</taxon>
        <taxon>Viridiplantae</taxon>
        <taxon>Streptophyta</taxon>
        <taxon>Embryophyta</taxon>
        <taxon>Tracheophyta</taxon>
        <taxon>Spermatophyta</taxon>
        <taxon>Magnoliopsida</taxon>
        <taxon>eudicotyledons</taxon>
        <taxon>Gunneridae</taxon>
        <taxon>Pentapetalae</taxon>
        <taxon>rosids</taxon>
        <taxon>fabids</taxon>
        <taxon>Rosales</taxon>
        <taxon>Moraceae</taxon>
        <taxon>Moreae</taxon>
        <taxon>Morus</taxon>
    </lineage>
</organism>
<dbReference type="Proteomes" id="UP000030645">
    <property type="component" value="Unassembled WGS sequence"/>
</dbReference>
<dbReference type="EMBL" id="KE343505">
    <property type="protein sequence ID" value="EXB31254.1"/>
    <property type="molecule type" value="Genomic_DNA"/>
</dbReference>
<evidence type="ECO:0000313" key="2">
    <source>
        <dbReference type="Proteomes" id="UP000030645"/>
    </source>
</evidence>
<dbReference type="AlphaFoldDB" id="W9QEL1"/>
<reference evidence="2" key="1">
    <citation type="submission" date="2013-01" db="EMBL/GenBank/DDBJ databases">
        <title>Draft Genome Sequence of a Mulberry Tree, Morus notabilis C.K. Schneid.</title>
        <authorList>
            <person name="He N."/>
            <person name="Zhao S."/>
        </authorList>
    </citation>
    <scope>NUCLEOTIDE SEQUENCE</scope>
</reference>
<name>W9QEL1_9ROSA</name>
<evidence type="ECO:0000313" key="1">
    <source>
        <dbReference type="EMBL" id="EXB31254.1"/>
    </source>
</evidence>
<proteinExistence type="predicted"/>